<keyword evidence="1" id="KW-0472">Membrane</keyword>
<evidence type="ECO:0000313" key="3">
    <source>
        <dbReference type="Proteomes" id="UP000784128"/>
    </source>
</evidence>
<evidence type="ECO:0000256" key="1">
    <source>
        <dbReference type="SAM" id="Phobius"/>
    </source>
</evidence>
<keyword evidence="1" id="KW-0812">Transmembrane</keyword>
<protein>
    <submittedName>
        <fullName evidence="2">DUF748 domain-containing protein</fullName>
    </submittedName>
</protein>
<dbReference type="PANTHER" id="PTHR30441">
    <property type="entry name" value="DUF748 DOMAIN-CONTAINING PROTEIN"/>
    <property type="match status" value="1"/>
</dbReference>
<dbReference type="EMBL" id="JAHDYS010000009">
    <property type="protein sequence ID" value="MBT1072383.1"/>
    <property type="molecule type" value="Genomic_DNA"/>
</dbReference>
<name>A0ABS5U9R5_9BACT</name>
<feature type="transmembrane region" description="Helical" evidence="1">
    <location>
        <begin position="21"/>
        <end position="40"/>
    </location>
</feature>
<dbReference type="Proteomes" id="UP000784128">
    <property type="component" value="Unassembled WGS sequence"/>
</dbReference>
<evidence type="ECO:0000313" key="2">
    <source>
        <dbReference type="EMBL" id="MBT1072383.1"/>
    </source>
</evidence>
<reference evidence="2 3" key="1">
    <citation type="submission" date="2021-05" db="EMBL/GenBank/DDBJ databases">
        <title>The draft genome of Geobacter chapellei DSM 13688.</title>
        <authorList>
            <person name="Xu Z."/>
            <person name="Masuda Y."/>
            <person name="Itoh H."/>
            <person name="Senoo K."/>
        </authorList>
    </citation>
    <scope>NUCLEOTIDE SEQUENCE [LARGE SCALE GENOMIC DNA]</scope>
    <source>
        <strain evidence="2 3">DSM 13688</strain>
    </source>
</reference>
<proteinExistence type="predicted"/>
<comment type="caution">
    <text evidence="2">The sequence shown here is derived from an EMBL/GenBank/DDBJ whole genome shotgun (WGS) entry which is preliminary data.</text>
</comment>
<dbReference type="PANTHER" id="PTHR30441:SF8">
    <property type="entry name" value="DUF748 DOMAIN-CONTAINING PROTEIN"/>
    <property type="match status" value="1"/>
</dbReference>
<gene>
    <name evidence="2" type="ORF">KJB30_11340</name>
</gene>
<dbReference type="RefSeq" id="WP_214299221.1">
    <property type="nucleotide sequence ID" value="NZ_JAHDYS010000009.1"/>
</dbReference>
<keyword evidence="1" id="KW-1133">Transmembrane helix</keyword>
<accession>A0ABS5U9R5</accession>
<sequence length="537" mass="59895">MNDSQKKPRPTGILHSRVLRWVGGTLLVLLLLLFIASFFLDEPLRKMTEQKANKALKGYSVRIPKLHLQLIGLTLTLKELSIIQEAHPDPPVAVVPLVKLSVHWREIFSGKLVAEMLLDRPRLHVNLQQLRTEAKSEVKLKERGWQEALIAVYPLKINRIEINSGAITYIDQDPARPLVLSALNFTANNIRNIHLPDKVYPSEFHLDTAIFGSGHGRIDGRANFLGEPHLGAKATFAVEKIPVDYFKPMLARSNLVIKNGLLTVSGNTEYAPTIKKAHVENLEIRGVEVEYIYSSGTAAAQKKDVAKAGKAAKKASNKPDILLRIDKLRVLESTFGMKNADSDPNYRAFISDTNLTLTNLSNQFVEGPAEAHLQGKFMGNGPTDARATFRAEKSGPDLDLAVKINDTQLTSMNNLLRAYGKFDVTAGLFSFVSELHVKNSQVSGYIKPFFKDMKVYDTRQDKEKSLFKKMYEMLVGGVSQLLQNQPRDEVATKTDISGKLDKPQISTWQTVVALVRNAFFKAILPSFEREAGKTGKE</sequence>
<keyword evidence="3" id="KW-1185">Reference proteome</keyword>
<dbReference type="InterPro" id="IPR052894">
    <property type="entry name" value="AsmA-related"/>
</dbReference>
<dbReference type="Pfam" id="PF05359">
    <property type="entry name" value="DUF748"/>
    <property type="match status" value="1"/>
</dbReference>
<dbReference type="InterPro" id="IPR008023">
    <property type="entry name" value="DUF748"/>
</dbReference>
<organism evidence="2 3">
    <name type="scientific">Pelotalea chapellei</name>
    <dbReference type="NCBI Taxonomy" id="44671"/>
    <lineage>
        <taxon>Bacteria</taxon>
        <taxon>Pseudomonadati</taxon>
        <taxon>Thermodesulfobacteriota</taxon>
        <taxon>Desulfuromonadia</taxon>
        <taxon>Geobacterales</taxon>
        <taxon>Geobacteraceae</taxon>
        <taxon>Pelotalea</taxon>
    </lineage>
</organism>